<dbReference type="RefSeq" id="WP_118361785.1">
    <property type="nucleotide sequence ID" value="NZ_AP019695.1"/>
</dbReference>
<dbReference type="AlphaFoldDB" id="A0A6N4THA7"/>
<dbReference type="Proteomes" id="UP000464754">
    <property type="component" value="Chromosome"/>
</dbReference>
<dbReference type="InterPro" id="IPR025503">
    <property type="entry name" value="DUF4391"/>
</dbReference>
<dbReference type="EMBL" id="AP019695">
    <property type="protein sequence ID" value="BBK21961.1"/>
    <property type="molecule type" value="Genomic_DNA"/>
</dbReference>
<dbReference type="KEGG" id="aarg:Aargi30884_08640"/>
<protein>
    <recommendedName>
        <fullName evidence="3">DUF4391 domain-containing protein</fullName>
    </recommendedName>
</protein>
<accession>A0A6N4THA7</accession>
<name>A0A6N4THA7_9FIRM</name>
<keyword evidence="2" id="KW-1185">Reference proteome</keyword>
<gene>
    <name evidence="1" type="ORF">Aargi30884_08640</name>
</gene>
<evidence type="ECO:0000313" key="2">
    <source>
        <dbReference type="Proteomes" id="UP000464754"/>
    </source>
</evidence>
<evidence type="ECO:0008006" key="3">
    <source>
        <dbReference type="Google" id="ProtNLM"/>
    </source>
</evidence>
<proteinExistence type="predicted"/>
<sequence length="205" mass="23263">MLGLPKSTVVNKQLPKKAIYAKFQMNTVAKEKIDADISKIMIVNEIVPNKVNIDSGENVKSFFVMLVSLKTKEFSEKTIAVLSKLIPQNMLFILEYETECKLVVLRSKLIQTEWIPTESAQIELKGLNLDAVWENIIVQIGSIRIGSGNTLDEQIAIDEQKVKLQKEIVRLEKLARAEKQPKKKFELVSQANVLKKQLAELDKKD</sequence>
<organism evidence="1 2">
    <name type="scientific">Amedibacterium intestinale</name>
    <dbReference type="NCBI Taxonomy" id="2583452"/>
    <lineage>
        <taxon>Bacteria</taxon>
        <taxon>Bacillati</taxon>
        <taxon>Bacillota</taxon>
        <taxon>Erysipelotrichia</taxon>
        <taxon>Erysipelotrichales</taxon>
        <taxon>Erysipelotrichaceae</taxon>
        <taxon>Amedibacterium</taxon>
    </lineage>
</organism>
<reference evidence="2" key="1">
    <citation type="submission" date="2019-05" db="EMBL/GenBank/DDBJ databases">
        <title>Complete genome sequencing of Absiella argi strain JCM 30884.</title>
        <authorList>
            <person name="Sakamoto M."/>
            <person name="Murakami T."/>
            <person name="Mori H."/>
        </authorList>
    </citation>
    <scope>NUCLEOTIDE SEQUENCE [LARGE SCALE GENOMIC DNA]</scope>
    <source>
        <strain evidence="2">JCM 30884</strain>
    </source>
</reference>
<dbReference type="Pfam" id="PF14335">
    <property type="entry name" value="DUF4391"/>
    <property type="match status" value="1"/>
</dbReference>
<evidence type="ECO:0000313" key="1">
    <source>
        <dbReference type="EMBL" id="BBK21961.1"/>
    </source>
</evidence>